<comment type="similarity">
    <text evidence="3">Belongs to the FAM161 family.</text>
</comment>
<dbReference type="EMBL" id="JAFHDT010000010">
    <property type="protein sequence ID" value="KAI7804746.1"/>
    <property type="molecule type" value="Genomic_DNA"/>
</dbReference>
<evidence type="ECO:0000256" key="8">
    <source>
        <dbReference type="ARBA" id="ARBA00023212"/>
    </source>
</evidence>
<keyword evidence="4" id="KW-0963">Cytoplasm</keyword>
<gene>
    <name evidence="14" type="ORF">IRJ41_017179</name>
</gene>
<feature type="region of interest" description="Disordered" evidence="13">
    <location>
        <begin position="1"/>
        <end position="22"/>
    </location>
</feature>
<evidence type="ECO:0000256" key="11">
    <source>
        <dbReference type="ARBA" id="ARBA00039949"/>
    </source>
</evidence>
<dbReference type="PANTHER" id="PTHR21501">
    <property type="entry name" value="PROTEIN FAM-161"/>
    <property type="match status" value="1"/>
</dbReference>
<evidence type="ECO:0000256" key="4">
    <source>
        <dbReference type="ARBA" id="ARBA00022490"/>
    </source>
</evidence>
<comment type="subcellular location">
    <subcellularLocation>
        <location evidence="2">Cytoplasm</location>
        <location evidence="2">Cytoskeleton</location>
        <location evidence="2">Cilium basal body</location>
    </subcellularLocation>
    <subcellularLocation>
        <location evidence="1">Cytoplasm</location>
        <location evidence="1">Cytoskeleton</location>
        <location evidence="1">Microtubule organizing center</location>
        <location evidence="1">Centrosome</location>
        <location evidence="1">Centriole</location>
    </subcellularLocation>
</comment>
<organism evidence="14 15">
    <name type="scientific">Triplophysa rosa</name>
    <name type="common">Cave loach</name>
    <dbReference type="NCBI Taxonomy" id="992332"/>
    <lineage>
        <taxon>Eukaryota</taxon>
        <taxon>Metazoa</taxon>
        <taxon>Chordata</taxon>
        <taxon>Craniata</taxon>
        <taxon>Vertebrata</taxon>
        <taxon>Euteleostomi</taxon>
        <taxon>Actinopterygii</taxon>
        <taxon>Neopterygii</taxon>
        <taxon>Teleostei</taxon>
        <taxon>Ostariophysi</taxon>
        <taxon>Cypriniformes</taxon>
        <taxon>Nemacheilidae</taxon>
        <taxon>Triplophysa</taxon>
    </lineage>
</organism>
<keyword evidence="7" id="KW-0969">Cilium</keyword>
<keyword evidence="15" id="KW-1185">Reference proteome</keyword>
<dbReference type="AlphaFoldDB" id="A0A9W7TX51"/>
<dbReference type="GO" id="GO:0044782">
    <property type="term" value="P:cilium organization"/>
    <property type="evidence" value="ECO:0007669"/>
    <property type="project" value="TreeGrafter"/>
</dbReference>
<evidence type="ECO:0000313" key="14">
    <source>
        <dbReference type="EMBL" id="KAI7804746.1"/>
    </source>
</evidence>
<accession>A0A9W7TX51</accession>
<evidence type="ECO:0000313" key="15">
    <source>
        <dbReference type="Proteomes" id="UP001059041"/>
    </source>
</evidence>
<evidence type="ECO:0000256" key="1">
    <source>
        <dbReference type="ARBA" id="ARBA00004114"/>
    </source>
</evidence>
<evidence type="ECO:0000256" key="10">
    <source>
        <dbReference type="ARBA" id="ARBA00037165"/>
    </source>
</evidence>
<dbReference type="Proteomes" id="UP001059041">
    <property type="component" value="Linkage Group LG10"/>
</dbReference>
<evidence type="ECO:0000256" key="6">
    <source>
        <dbReference type="ARBA" id="ARBA00023054"/>
    </source>
</evidence>
<feature type="region of interest" description="Disordered" evidence="13">
    <location>
        <begin position="259"/>
        <end position="295"/>
    </location>
</feature>
<keyword evidence="6 12" id="KW-0175">Coiled coil</keyword>
<comment type="caution">
    <text evidence="14">The sequence shown here is derived from an EMBL/GenBank/DDBJ whole genome shotgun (WGS) entry which is preliminary data.</text>
</comment>
<dbReference type="GO" id="GO:0005814">
    <property type="term" value="C:centriole"/>
    <property type="evidence" value="ECO:0007669"/>
    <property type="project" value="UniProtKB-SubCell"/>
</dbReference>
<evidence type="ECO:0000256" key="5">
    <source>
        <dbReference type="ARBA" id="ARBA00022794"/>
    </source>
</evidence>
<dbReference type="GO" id="GO:0005929">
    <property type="term" value="C:cilium"/>
    <property type="evidence" value="ECO:0007669"/>
    <property type="project" value="TreeGrafter"/>
</dbReference>
<sequence length="445" mass="52455">MKQHILKKEREERKENSTARDPELIQKIKKASVLRKIQEQQRKQHLSMTPILRTEMLLPSELQALFGEEKDYSCSLTDIVQSTERQVLSNQEYYTKLQGLKREHTRNIAELEKLYLNQLAPGQNERQLVSSREQVELTQVGSKVSAVLLKSGVSNLNLKQSPQNSFEELKKSSCSQQKPFHNQVKDRTWDTSDSLRQNSKITVPKPFHMMLREEERKRRNMKTRSVMALENERLRRELDELKECGKKFRAKPAPVSTYTTFCDFNKRPNKHQNNPTDQGHHGNQRGTQYSAPPIPQKPFSFIEREQKKKEKKLADEINNLTAKEERKIFKARPGPKSLYRSSSPNYQMYKAESLNTIQRQNRRRSTLPPSILEDTLQEGENVDEEYPNEFSIWKWKTKGMLQVEEELERKRNRERDWSYIHPLRRASFSHSQELTHTCKSDYISV</sequence>
<evidence type="ECO:0000256" key="7">
    <source>
        <dbReference type="ARBA" id="ARBA00023069"/>
    </source>
</evidence>
<dbReference type="InterPro" id="IPR019579">
    <property type="entry name" value="FAM161A/B"/>
</dbReference>
<evidence type="ECO:0000256" key="9">
    <source>
        <dbReference type="ARBA" id="ARBA00023273"/>
    </source>
</evidence>
<dbReference type="PANTHER" id="PTHR21501:SF3">
    <property type="entry name" value="PROTEIN FAM161A"/>
    <property type="match status" value="1"/>
</dbReference>
<evidence type="ECO:0000256" key="2">
    <source>
        <dbReference type="ARBA" id="ARBA00004120"/>
    </source>
</evidence>
<protein>
    <recommendedName>
        <fullName evidence="11">Protein FAM161A</fullName>
    </recommendedName>
</protein>
<evidence type="ECO:0000256" key="3">
    <source>
        <dbReference type="ARBA" id="ARBA00006663"/>
    </source>
</evidence>
<evidence type="ECO:0000256" key="13">
    <source>
        <dbReference type="SAM" id="MobiDB-lite"/>
    </source>
</evidence>
<comment type="function">
    <text evidence="10">Involved in ciliogenesis.</text>
</comment>
<dbReference type="InterPro" id="IPR051655">
    <property type="entry name" value="FAM161"/>
</dbReference>
<feature type="coiled-coil region" evidence="12">
    <location>
        <begin position="212"/>
        <end position="251"/>
    </location>
</feature>
<keyword evidence="5" id="KW-0970">Cilium biogenesis/degradation</keyword>
<dbReference type="Pfam" id="PF10595">
    <property type="entry name" value="FAM161A_B"/>
    <property type="match status" value="1"/>
</dbReference>
<keyword evidence="9" id="KW-0966">Cell projection</keyword>
<evidence type="ECO:0000256" key="12">
    <source>
        <dbReference type="SAM" id="Coils"/>
    </source>
</evidence>
<name>A0A9W7TX51_TRIRA</name>
<reference evidence="14" key="1">
    <citation type="submission" date="2021-02" db="EMBL/GenBank/DDBJ databases">
        <title>Comparative genomics reveals that relaxation of natural selection precedes convergent phenotypic evolution of cavefish.</title>
        <authorList>
            <person name="Peng Z."/>
        </authorList>
    </citation>
    <scope>NUCLEOTIDE SEQUENCE</scope>
    <source>
        <tissue evidence="14">Muscle</tissue>
    </source>
</reference>
<keyword evidence="8" id="KW-0206">Cytoskeleton</keyword>
<proteinExistence type="inferred from homology"/>